<sequence>MTLPLLPQNLIMEGFESIKRMYRENELLSLGDNGGQFNQLFDYYRSTWLQGVNADMLSVNDTVWRTNNVLEVSHQHLLLHMGNRHHPEPWIFLKGLITYSRGILIDYTVVTDGEQIREPQRQV</sequence>
<evidence type="ECO:0000313" key="1">
    <source>
        <dbReference type="EMBL" id="CAI6361031.1"/>
    </source>
</evidence>
<comment type="caution">
    <text evidence="1">The sequence shown here is derived from an EMBL/GenBank/DDBJ whole genome shotgun (WGS) entry which is preliminary data.</text>
</comment>
<keyword evidence="2" id="KW-1185">Reference proteome</keyword>
<name>A0AAV0WZX4_9HEMI</name>
<dbReference type="Proteomes" id="UP001160148">
    <property type="component" value="Unassembled WGS sequence"/>
</dbReference>
<dbReference type="EMBL" id="CARXXK010000003">
    <property type="protein sequence ID" value="CAI6361031.1"/>
    <property type="molecule type" value="Genomic_DNA"/>
</dbReference>
<dbReference type="AlphaFoldDB" id="A0AAV0WZX4"/>
<evidence type="ECO:0000313" key="2">
    <source>
        <dbReference type="Proteomes" id="UP001160148"/>
    </source>
</evidence>
<accession>A0AAV0WZX4</accession>
<gene>
    <name evidence="1" type="ORF">MEUPH1_LOCUS16258</name>
</gene>
<organism evidence="1 2">
    <name type="scientific">Macrosiphum euphorbiae</name>
    <name type="common">potato aphid</name>
    <dbReference type="NCBI Taxonomy" id="13131"/>
    <lineage>
        <taxon>Eukaryota</taxon>
        <taxon>Metazoa</taxon>
        <taxon>Ecdysozoa</taxon>
        <taxon>Arthropoda</taxon>
        <taxon>Hexapoda</taxon>
        <taxon>Insecta</taxon>
        <taxon>Pterygota</taxon>
        <taxon>Neoptera</taxon>
        <taxon>Paraneoptera</taxon>
        <taxon>Hemiptera</taxon>
        <taxon>Sternorrhyncha</taxon>
        <taxon>Aphidomorpha</taxon>
        <taxon>Aphidoidea</taxon>
        <taxon>Aphididae</taxon>
        <taxon>Macrosiphini</taxon>
        <taxon>Macrosiphum</taxon>
    </lineage>
</organism>
<reference evidence="1 2" key="1">
    <citation type="submission" date="2023-01" db="EMBL/GenBank/DDBJ databases">
        <authorList>
            <person name="Whitehead M."/>
        </authorList>
    </citation>
    <scope>NUCLEOTIDE SEQUENCE [LARGE SCALE GENOMIC DNA]</scope>
</reference>
<proteinExistence type="predicted"/>
<protein>
    <submittedName>
        <fullName evidence="1">Uncharacterized protein</fullName>
    </submittedName>
</protein>